<name>A0A1I0MQY9_9EURY</name>
<reference evidence="2 3" key="1">
    <citation type="submission" date="2016-10" db="EMBL/GenBank/DDBJ databases">
        <authorList>
            <person name="de Groot N.N."/>
        </authorList>
    </citation>
    <scope>NUCLEOTIDE SEQUENCE [LARGE SCALE GENOMIC DNA]</scope>
    <source>
        <strain evidence="2 3">CGMCC 1.5337</strain>
    </source>
</reference>
<gene>
    <name evidence="2" type="ORF">SAMN04487945_0263</name>
</gene>
<feature type="compositionally biased region" description="Basic and acidic residues" evidence="1">
    <location>
        <begin position="451"/>
        <end position="465"/>
    </location>
</feature>
<dbReference type="RefSeq" id="WP_089667346.1">
    <property type="nucleotide sequence ID" value="NZ_FOJA01000001.1"/>
</dbReference>
<accession>A0A1I0MQY9</accession>
<dbReference type="PROSITE" id="PS51257">
    <property type="entry name" value="PROKAR_LIPOPROTEIN"/>
    <property type="match status" value="1"/>
</dbReference>
<dbReference type="SUPFAM" id="SSF51126">
    <property type="entry name" value="Pectin lyase-like"/>
    <property type="match status" value="1"/>
</dbReference>
<dbReference type="STRING" id="355548.SAMN04487945_0263"/>
<evidence type="ECO:0000256" key="1">
    <source>
        <dbReference type="SAM" id="MobiDB-lite"/>
    </source>
</evidence>
<dbReference type="InterPro" id="IPR012334">
    <property type="entry name" value="Pectin_lyas_fold"/>
</dbReference>
<proteinExistence type="predicted"/>
<organism evidence="2 3">
    <name type="scientific">Halobacterium jilantaiense</name>
    <dbReference type="NCBI Taxonomy" id="355548"/>
    <lineage>
        <taxon>Archaea</taxon>
        <taxon>Methanobacteriati</taxon>
        <taxon>Methanobacteriota</taxon>
        <taxon>Stenosarchaea group</taxon>
        <taxon>Halobacteria</taxon>
        <taxon>Halobacteriales</taxon>
        <taxon>Halobacteriaceae</taxon>
        <taxon>Halobacterium</taxon>
    </lineage>
</organism>
<dbReference type="Gene3D" id="2.160.20.10">
    <property type="entry name" value="Single-stranded right-handed beta-helix, Pectin lyase-like"/>
    <property type="match status" value="1"/>
</dbReference>
<dbReference type="AlphaFoldDB" id="A0A1I0MQY9"/>
<dbReference type="EMBL" id="FOJA01000001">
    <property type="protein sequence ID" value="SEV90474.1"/>
    <property type="molecule type" value="Genomic_DNA"/>
</dbReference>
<dbReference type="Proteomes" id="UP000198518">
    <property type="component" value="Unassembled WGS sequence"/>
</dbReference>
<feature type="region of interest" description="Disordered" evidence="1">
    <location>
        <begin position="17"/>
        <end position="57"/>
    </location>
</feature>
<dbReference type="OrthoDB" id="202667at2157"/>
<dbReference type="InterPro" id="IPR011050">
    <property type="entry name" value="Pectin_lyase_fold/virulence"/>
</dbReference>
<evidence type="ECO:0000313" key="2">
    <source>
        <dbReference type="EMBL" id="SEV90474.1"/>
    </source>
</evidence>
<sequence length="473" mass="49849">MRRRKFLAAAAAAATVGLAGCGDRSQDTTTPEGGPSRPTDQPPSTQPTQGEQGPYPASMAEEWGLDRVVNLATEGADQSGARETADYFDDHLRDGTLVYLPPGRYRLGRTVRADGGRVGVVGENATIVPPDGFDGTLFAFGYPETLSDVVIEGLTFDFRAENTGARPLYAMASDRIAAREIEVRGEVDVEQDQLRFDVTDPKGTALVEDVRLPDGAVPGTGVTGMEVGDQNHGDLTFADCHVAGFPDNGLYANPPEGEVSVLGGSYLNNGISGVRIETRDASVVRGVHVRCDDGSGAGENMRGIRLRSGESLLVEDCLVEMLEVTSSDGGIVFSSELGSATVQNCQVRVDADDINAIRIKSPGDGTADDAHHGPFRCENVLVTGNAAGGAAVAAANRQGCEFSNLCVHQPGQRRDGIVAENVHGEVHDSYVSVTGTPLSFSGSSISRKNVVVDRSPENSDDDVQRRCSVPSGE</sequence>
<evidence type="ECO:0000313" key="3">
    <source>
        <dbReference type="Proteomes" id="UP000198518"/>
    </source>
</evidence>
<keyword evidence="3" id="KW-1185">Reference proteome</keyword>
<protein>
    <submittedName>
        <fullName evidence="2">Right handed beta helix region</fullName>
    </submittedName>
</protein>
<feature type="region of interest" description="Disordered" evidence="1">
    <location>
        <begin position="451"/>
        <end position="473"/>
    </location>
</feature>